<keyword evidence="2" id="KW-0032">Aminotransferase</keyword>
<dbReference type="InterPro" id="IPR043132">
    <property type="entry name" value="BCAT-like_C"/>
</dbReference>
<organism evidence="2 3">
    <name type="scientific">Comamonas aquatica</name>
    <dbReference type="NCBI Taxonomy" id="225991"/>
    <lineage>
        <taxon>Bacteria</taxon>
        <taxon>Pseudomonadati</taxon>
        <taxon>Pseudomonadota</taxon>
        <taxon>Betaproteobacteria</taxon>
        <taxon>Burkholderiales</taxon>
        <taxon>Comamonadaceae</taxon>
        <taxon>Comamonas</taxon>
    </lineage>
</organism>
<dbReference type="EMBL" id="CAHPSC010000020">
    <property type="protein sequence ID" value="CAB5687039.1"/>
    <property type="molecule type" value="Genomic_DNA"/>
</dbReference>
<dbReference type="InterPro" id="IPR043131">
    <property type="entry name" value="BCAT-like_N"/>
</dbReference>
<sequence length="623" mass="67306">MVYFHAAGRASSRAAMLRRMSAHFSFPAQIDLGQPLQGDTARLQARLQAPLRVLQAHLLAEVGPLLERVEQAAREGHWCVGGLRYEAASGLRPELDTAPAEEGPLAWFAVYPAPQAGAPATPAPAEASSLPTLDWQPDLDRAAFAAGLQAIHAGIAAGQYYQINYTQQLRAEAARPVEGAALFAALQQAQPGGYALYLDMGGEQVASVSPELFFDWHQPATGSGPILTRPMKGTAARGATPQQDAAQAQHLQTAAKERAENVMIVDLLRNDLGQIAEVGSVEVPQLFAVQALPSVWQMTSDVRARLPQGTGLREVFTALFPCGSVTGAPKRSAMAAIAQLEAAPRGWYCGALGVVRPDGAGGLRATFNVPIRTVVVQSRALRCGIGSGITADATEPGEWAEWRAKRAFVERVSRAFDLIETLALEDGRFRHLGLHLQRMQAAAAHFGYPWSEAALQLTLQQVQDTHPSGLWRVRLQLARDGLYASQAVVCPPSPPQAYLQLAPEPLAEAHGEFVRFKTTRRAHYERWAPKDTHIFDTILWNEAGEITEGTRGNVAALIDGQWVTPALACGLLNGVGRQVALAEGRVVEGVIHRDDLHRVQQWAFINSLRGWVACQMVGTAPTR</sequence>
<reference evidence="2" key="1">
    <citation type="submission" date="2020-05" db="EMBL/GenBank/DDBJ databases">
        <authorList>
            <person name="Delgado-Blas J."/>
        </authorList>
    </citation>
    <scope>NUCLEOTIDE SEQUENCE</scope>
    <source>
        <strain evidence="2">BB1454</strain>
    </source>
</reference>
<dbReference type="PRINTS" id="PR00095">
    <property type="entry name" value="ANTSNTHASEI"/>
</dbReference>
<dbReference type="Pfam" id="PF01063">
    <property type="entry name" value="Aminotran_4"/>
    <property type="match status" value="1"/>
</dbReference>
<dbReference type="Gene3D" id="3.20.10.10">
    <property type="entry name" value="D-amino Acid Aminotransferase, subunit A, domain 2"/>
    <property type="match status" value="1"/>
</dbReference>
<dbReference type="AlphaFoldDB" id="A0AA35D6V0"/>
<dbReference type="InterPro" id="IPR036038">
    <property type="entry name" value="Aminotransferase-like"/>
</dbReference>
<dbReference type="GO" id="GO:0000162">
    <property type="term" value="P:L-tryptophan biosynthetic process"/>
    <property type="evidence" value="ECO:0007669"/>
    <property type="project" value="TreeGrafter"/>
</dbReference>
<dbReference type="GO" id="GO:0046820">
    <property type="term" value="F:4-amino-4-deoxychorismate synthase activity"/>
    <property type="evidence" value="ECO:0007669"/>
    <property type="project" value="UniProtKB-EC"/>
</dbReference>
<keyword evidence="2" id="KW-0808">Transferase</keyword>
<dbReference type="InterPro" id="IPR001544">
    <property type="entry name" value="Aminotrans_IV"/>
</dbReference>
<dbReference type="SUPFAM" id="SSF56322">
    <property type="entry name" value="ADC synthase"/>
    <property type="match status" value="1"/>
</dbReference>
<dbReference type="Pfam" id="PF00425">
    <property type="entry name" value="Chorismate_bind"/>
    <property type="match status" value="1"/>
</dbReference>
<dbReference type="InterPro" id="IPR019999">
    <property type="entry name" value="Anth_synth_I-like"/>
</dbReference>
<dbReference type="SUPFAM" id="SSF56752">
    <property type="entry name" value="D-aminoacid aminotransferase-like PLP-dependent enzymes"/>
    <property type="match status" value="1"/>
</dbReference>
<dbReference type="PANTHER" id="PTHR11236">
    <property type="entry name" value="AMINOBENZOATE/ANTHRANILATE SYNTHASE"/>
    <property type="match status" value="1"/>
</dbReference>
<dbReference type="Gene3D" id="3.60.120.10">
    <property type="entry name" value="Anthranilate synthase"/>
    <property type="match status" value="1"/>
</dbReference>
<comment type="caution">
    <text evidence="2">The sequence shown here is derived from an EMBL/GenBank/DDBJ whole genome shotgun (WGS) entry which is preliminary data.</text>
</comment>
<evidence type="ECO:0000313" key="2">
    <source>
        <dbReference type="EMBL" id="CAB5687039.1"/>
    </source>
</evidence>
<dbReference type="InterPro" id="IPR005801">
    <property type="entry name" value="ADC_synthase"/>
</dbReference>
<accession>A0AA35D6V0</accession>
<dbReference type="Gene3D" id="3.30.470.10">
    <property type="match status" value="1"/>
</dbReference>
<evidence type="ECO:0000259" key="1">
    <source>
        <dbReference type="Pfam" id="PF00425"/>
    </source>
</evidence>
<name>A0AA35D6V0_9BURK</name>
<gene>
    <name evidence="2" type="primary">pabB</name>
    <name evidence="2" type="ORF">GHA_01766</name>
</gene>
<dbReference type="EC" id="2.6.1.85" evidence="2"/>
<protein>
    <submittedName>
        <fullName evidence="2">Para-aminobenzoate synthase component 1</fullName>
        <ecNumber evidence="2">2.6.1.85</ecNumber>
    </submittedName>
</protein>
<dbReference type="Proteomes" id="UP000834458">
    <property type="component" value="Unassembled WGS sequence"/>
</dbReference>
<proteinExistence type="predicted"/>
<dbReference type="PANTHER" id="PTHR11236:SF50">
    <property type="entry name" value="AMINODEOXYCHORISMATE SYNTHASE COMPONENT 1"/>
    <property type="match status" value="1"/>
</dbReference>
<feature type="domain" description="Chorismate-utilising enzyme C-terminal" evidence="1">
    <location>
        <begin position="141"/>
        <end position="405"/>
    </location>
</feature>
<dbReference type="InterPro" id="IPR015890">
    <property type="entry name" value="Chorismate_C"/>
</dbReference>
<evidence type="ECO:0000313" key="3">
    <source>
        <dbReference type="Proteomes" id="UP000834458"/>
    </source>
</evidence>